<protein>
    <submittedName>
        <fullName evidence="1">Uncharacterized protein</fullName>
    </submittedName>
</protein>
<reference evidence="1 2" key="1">
    <citation type="submission" date="2019-08" db="EMBL/GenBank/DDBJ databases">
        <title>A chromosome-level genome assembly, high-density linkage maps, and genome scans reveal the genomic architecture of hybrid incompatibilities underlying speciation via character displacement in darters (Percidae: Etheostominae).</title>
        <authorList>
            <person name="Moran R.L."/>
            <person name="Catchen J.M."/>
            <person name="Fuller R.C."/>
        </authorList>
    </citation>
    <scope>NUCLEOTIDE SEQUENCE [LARGE SCALE GENOMIC DNA]</scope>
    <source>
        <strain evidence="1">EspeVRDwgs_2016</strain>
        <tissue evidence="1">Muscle</tissue>
    </source>
</reference>
<organism evidence="1 2">
    <name type="scientific">Etheostoma spectabile</name>
    <name type="common">orangethroat darter</name>
    <dbReference type="NCBI Taxonomy" id="54343"/>
    <lineage>
        <taxon>Eukaryota</taxon>
        <taxon>Metazoa</taxon>
        <taxon>Chordata</taxon>
        <taxon>Craniata</taxon>
        <taxon>Vertebrata</taxon>
        <taxon>Euteleostomi</taxon>
        <taxon>Actinopterygii</taxon>
        <taxon>Neopterygii</taxon>
        <taxon>Teleostei</taxon>
        <taxon>Neoteleostei</taxon>
        <taxon>Acanthomorphata</taxon>
        <taxon>Eupercaria</taxon>
        <taxon>Perciformes</taxon>
        <taxon>Percoidei</taxon>
        <taxon>Percidae</taxon>
        <taxon>Etheostomatinae</taxon>
        <taxon>Etheostoma</taxon>
    </lineage>
</organism>
<proteinExistence type="predicted"/>
<accession>A0A5J5CVQ1</accession>
<comment type="caution">
    <text evidence="1">The sequence shown here is derived from an EMBL/GenBank/DDBJ whole genome shotgun (WGS) entry which is preliminary data.</text>
</comment>
<dbReference type="Proteomes" id="UP000327493">
    <property type="component" value="Chromosome 13"/>
</dbReference>
<keyword evidence="2" id="KW-1185">Reference proteome</keyword>
<evidence type="ECO:0000313" key="2">
    <source>
        <dbReference type="Proteomes" id="UP000327493"/>
    </source>
</evidence>
<sequence>ESNECAPFQSQRSKDSAVWLFFQSLKEQCSSQVNPHAAIQSAVGSGKGGGLGGLAGIQHLFPDSGF</sequence>
<name>A0A5J5CVQ1_9PERO</name>
<feature type="non-terminal residue" evidence="1">
    <location>
        <position position="1"/>
    </location>
</feature>
<gene>
    <name evidence="1" type="ORF">FQN60_000248</name>
</gene>
<dbReference type="EMBL" id="VOFY01000013">
    <property type="protein sequence ID" value="KAA8586412.1"/>
    <property type="molecule type" value="Genomic_DNA"/>
</dbReference>
<dbReference type="AlphaFoldDB" id="A0A5J5CVQ1"/>
<evidence type="ECO:0000313" key="1">
    <source>
        <dbReference type="EMBL" id="KAA8586412.1"/>
    </source>
</evidence>